<dbReference type="EMBL" id="MNQH01000001">
    <property type="protein sequence ID" value="OKY96574.1"/>
    <property type="molecule type" value="Genomic_DNA"/>
</dbReference>
<protein>
    <submittedName>
        <fullName evidence="7">Peroxiredoxin</fullName>
    </submittedName>
</protein>
<reference evidence="7 8" key="1">
    <citation type="journal article" date="2016" name="Nat. Biotechnol.">
        <title>Measurement of bacterial replication rates in microbial communities.</title>
        <authorList>
            <person name="Brown C.T."/>
            <person name="Olm M.R."/>
            <person name="Thomas B.C."/>
            <person name="Banfield J.F."/>
        </authorList>
    </citation>
    <scope>NUCLEOTIDE SEQUENCE [LARGE SCALE GENOMIC DNA]</scope>
    <source>
        <strain evidence="7">CAG:67_53_122</strain>
    </source>
</reference>
<dbReference type="GeneID" id="73803871"/>
<keyword evidence="2" id="KW-0201">Cytochrome c-type biogenesis</keyword>
<organism evidence="7 8">
    <name type="scientific">Alistipes putredinis</name>
    <dbReference type="NCBI Taxonomy" id="28117"/>
    <lineage>
        <taxon>Bacteria</taxon>
        <taxon>Pseudomonadati</taxon>
        <taxon>Bacteroidota</taxon>
        <taxon>Bacteroidia</taxon>
        <taxon>Bacteroidales</taxon>
        <taxon>Rikenellaceae</taxon>
        <taxon>Alistipes</taxon>
    </lineage>
</organism>
<comment type="subcellular location">
    <subcellularLocation>
        <location evidence="1">Cell envelope</location>
    </subcellularLocation>
</comment>
<dbReference type="Proteomes" id="UP000187417">
    <property type="component" value="Unassembled WGS sequence"/>
</dbReference>
<dbReference type="PROSITE" id="PS51352">
    <property type="entry name" value="THIOREDOXIN_2"/>
    <property type="match status" value="1"/>
</dbReference>
<evidence type="ECO:0000256" key="5">
    <source>
        <dbReference type="SAM" id="SignalP"/>
    </source>
</evidence>
<name>A0A1Q6FCI9_9BACT</name>
<feature type="domain" description="Thioredoxin" evidence="6">
    <location>
        <begin position="242"/>
        <end position="380"/>
    </location>
</feature>
<dbReference type="PANTHER" id="PTHR42852:SF6">
    <property type="entry name" value="THIOL:DISULFIDE INTERCHANGE PROTEIN DSBE"/>
    <property type="match status" value="1"/>
</dbReference>
<evidence type="ECO:0000259" key="6">
    <source>
        <dbReference type="PROSITE" id="PS51352"/>
    </source>
</evidence>
<evidence type="ECO:0000313" key="8">
    <source>
        <dbReference type="Proteomes" id="UP000187417"/>
    </source>
</evidence>
<dbReference type="GO" id="GO:0017004">
    <property type="term" value="P:cytochrome complex assembly"/>
    <property type="evidence" value="ECO:0007669"/>
    <property type="project" value="UniProtKB-KW"/>
</dbReference>
<evidence type="ECO:0000256" key="4">
    <source>
        <dbReference type="ARBA" id="ARBA00023284"/>
    </source>
</evidence>
<dbReference type="InterPro" id="IPR013766">
    <property type="entry name" value="Thioredoxin_domain"/>
</dbReference>
<dbReference type="AlphaFoldDB" id="A0A1Q6FCI9"/>
<keyword evidence="3" id="KW-1015">Disulfide bond</keyword>
<evidence type="ECO:0000313" key="7">
    <source>
        <dbReference type="EMBL" id="OKY96574.1"/>
    </source>
</evidence>
<evidence type="ECO:0000256" key="3">
    <source>
        <dbReference type="ARBA" id="ARBA00023157"/>
    </source>
</evidence>
<feature type="signal peptide" evidence="5">
    <location>
        <begin position="1"/>
        <end position="23"/>
    </location>
</feature>
<gene>
    <name evidence="7" type="ORF">BHV66_00435</name>
</gene>
<evidence type="ECO:0000256" key="1">
    <source>
        <dbReference type="ARBA" id="ARBA00004196"/>
    </source>
</evidence>
<dbReference type="RefSeq" id="WP_050751522.1">
    <property type="nucleotide sequence ID" value="NZ_BAAFKT010000027.1"/>
</dbReference>
<dbReference type="SUPFAM" id="SSF52833">
    <property type="entry name" value="Thioredoxin-like"/>
    <property type="match status" value="1"/>
</dbReference>
<dbReference type="InterPro" id="IPR050553">
    <property type="entry name" value="Thioredoxin_ResA/DsbE_sf"/>
</dbReference>
<dbReference type="GO" id="GO:0016209">
    <property type="term" value="F:antioxidant activity"/>
    <property type="evidence" value="ECO:0007669"/>
    <property type="project" value="InterPro"/>
</dbReference>
<accession>A0A1Q6FCI9</accession>
<evidence type="ECO:0000256" key="2">
    <source>
        <dbReference type="ARBA" id="ARBA00022748"/>
    </source>
</evidence>
<dbReference type="GO" id="GO:0030313">
    <property type="term" value="C:cell envelope"/>
    <property type="evidence" value="ECO:0007669"/>
    <property type="project" value="UniProtKB-SubCell"/>
</dbReference>
<dbReference type="PANTHER" id="PTHR42852">
    <property type="entry name" value="THIOL:DISULFIDE INTERCHANGE PROTEIN DSBE"/>
    <property type="match status" value="1"/>
</dbReference>
<dbReference type="Pfam" id="PF00578">
    <property type="entry name" value="AhpC-TSA"/>
    <property type="match status" value="1"/>
</dbReference>
<dbReference type="PROSITE" id="PS51257">
    <property type="entry name" value="PROKAR_LIPOPROTEIN"/>
    <property type="match status" value="1"/>
</dbReference>
<proteinExistence type="predicted"/>
<dbReference type="CDD" id="cd02966">
    <property type="entry name" value="TlpA_like_family"/>
    <property type="match status" value="1"/>
</dbReference>
<dbReference type="InterPro" id="IPR000866">
    <property type="entry name" value="AhpC/TSA"/>
</dbReference>
<keyword evidence="5" id="KW-0732">Signal</keyword>
<sequence length="380" mass="43202">MRSRFFISIVFLAGALLAVSCHSSTVKISGRIVGSDCRMIYLEQVTPLAQTLIDSAQLDETGNYKLELCDVDRTPALYNLVCNGDKIPLFLQGGDRLTVSSVGRVVHNYTVEGSEESELLRRFYQPFVAGMQRLDALSSSPETYRMTDEEIRRIESEYWAEYRRIKHEQIKFIVEHKSSLAGVYALYQRLPGETYLFNLDGDVIYYRMVAEAIEERYPESSYLPLLASEIARMDARQNLMSNIAETNFPDVELPDMFGRKVRLSSLQGKVVLVDFWSAELGNSNAINAELKEVYAEYADRGFEIYQIGVDVSKDIWINAVQEQQLPWISVCDFRGRNSPALGLYNVQKLPANFLIDREGIVVARDLYGTGLQRALEAQFE</sequence>
<feature type="chain" id="PRO_5010181179" evidence="5">
    <location>
        <begin position="24"/>
        <end position="380"/>
    </location>
</feature>
<dbReference type="Gene3D" id="3.40.30.10">
    <property type="entry name" value="Glutaredoxin"/>
    <property type="match status" value="1"/>
</dbReference>
<comment type="caution">
    <text evidence="7">The sequence shown here is derived from an EMBL/GenBank/DDBJ whole genome shotgun (WGS) entry which is preliminary data.</text>
</comment>
<keyword evidence="4" id="KW-0676">Redox-active center</keyword>
<dbReference type="InterPro" id="IPR036249">
    <property type="entry name" value="Thioredoxin-like_sf"/>
</dbReference>
<dbReference type="STRING" id="28117.BHV66_00435"/>
<dbReference type="GO" id="GO:0016491">
    <property type="term" value="F:oxidoreductase activity"/>
    <property type="evidence" value="ECO:0007669"/>
    <property type="project" value="InterPro"/>
</dbReference>